<protein>
    <submittedName>
        <fullName evidence="2">Uncharacterized protein</fullName>
    </submittedName>
</protein>
<feature type="compositionally biased region" description="Acidic residues" evidence="1">
    <location>
        <begin position="107"/>
        <end position="117"/>
    </location>
</feature>
<accession>A0AAE0TR39</accession>
<organism evidence="2 3">
    <name type="scientific">Recurvomyces mirabilis</name>
    <dbReference type="NCBI Taxonomy" id="574656"/>
    <lineage>
        <taxon>Eukaryota</taxon>
        <taxon>Fungi</taxon>
        <taxon>Dikarya</taxon>
        <taxon>Ascomycota</taxon>
        <taxon>Pezizomycotina</taxon>
        <taxon>Dothideomycetes</taxon>
        <taxon>Dothideomycetidae</taxon>
        <taxon>Mycosphaerellales</taxon>
        <taxon>Teratosphaeriaceae</taxon>
        <taxon>Recurvomyces</taxon>
    </lineage>
</organism>
<evidence type="ECO:0000313" key="2">
    <source>
        <dbReference type="EMBL" id="KAK3669136.1"/>
    </source>
</evidence>
<keyword evidence="3" id="KW-1185">Reference proteome</keyword>
<name>A0AAE0TR39_9PEZI</name>
<reference evidence="2" key="1">
    <citation type="submission" date="2023-07" db="EMBL/GenBank/DDBJ databases">
        <title>Black Yeasts Isolated from many extreme environments.</title>
        <authorList>
            <person name="Coleine C."/>
            <person name="Stajich J.E."/>
            <person name="Selbmann L."/>
        </authorList>
    </citation>
    <scope>NUCLEOTIDE SEQUENCE</scope>
    <source>
        <strain evidence="2">CCFEE 5485</strain>
    </source>
</reference>
<evidence type="ECO:0000256" key="1">
    <source>
        <dbReference type="SAM" id="MobiDB-lite"/>
    </source>
</evidence>
<feature type="region of interest" description="Disordered" evidence="1">
    <location>
        <begin position="56"/>
        <end position="120"/>
    </location>
</feature>
<comment type="caution">
    <text evidence="2">The sequence shown here is derived from an EMBL/GenBank/DDBJ whole genome shotgun (WGS) entry which is preliminary data.</text>
</comment>
<gene>
    <name evidence="2" type="ORF">LTR78_010986</name>
</gene>
<feature type="compositionally biased region" description="Polar residues" evidence="1">
    <location>
        <begin position="1"/>
        <end position="10"/>
    </location>
</feature>
<evidence type="ECO:0000313" key="3">
    <source>
        <dbReference type="Proteomes" id="UP001274830"/>
    </source>
</evidence>
<dbReference type="AlphaFoldDB" id="A0AAE0TR39"/>
<dbReference type="EMBL" id="JAUTXT010000119">
    <property type="protein sequence ID" value="KAK3669136.1"/>
    <property type="molecule type" value="Genomic_DNA"/>
</dbReference>
<sequence>MQTEAQSSRNEMSEFYYPTALQAERARIAAENNLRRETRRGNASLRRLVGHIAVLEGLDHTQSEQSSDPPPPSYSESVTKPRSTSRPDICLDSASALPNSDDTPGLEADEQIEDDSNDDKWWNDGDVMIDNESDADLALVRVYSHPPTYIQETHYGKRACNQSKTFDLFETAGALCEMMGKVRNSASFPRVGKQHRKLLIEEIIFTEETGAIPEGLLDSSNTKPGKVKHK</sequence>
<proteinExistence type="predicted"/>
<dbReference type="Proteomes" id="UP001274830">
    <property type="component" value="Unassembled WGS sequence"/>
</dbReference>
<feature type="region of interest" description="Disordered" evidence="1">
    <location>
        <begin position="1"/>
        <end position="20"/>
    </location>
</feature>